<reference evidence="2" key="1">
    <citation type="journal article" date="2020" name="Stud. Mycol.">
        <title>101 Dothideomycetes genomes: a test case for predicting lifestyles and emergence of pathogens.</title>
        <authorList>
            <person name="Haridas S."/>
            <person name="Albert R."/>
            <person name="Binder M."/>
            <person name="Bloem J."/>
            <person name="Labutti K."/>
            <person name="Salamov A."/>
            <person name="Andreopoulos B."/>
            <person name="Baker S."/>
            <person name="Barry K."/>
            <person name="Bills G."/>
            <person name="Bluhm B."/>
            <person name="Cannon C."/>
            <person name="Castanera R."/>
            <person name="Culley D."/>
            <person name="Daum C."/>
            <person name="Ezra D."/>
            <person name="Gonzalez J."/>
            <person name="Henrissat B."/>
            <person name="Kuo A."/>
            <person name="Liang C."/>
            <person name="Lipzen A."/>
            <person name="Lutzoni F."/>
            <person name="Magnuson J."/>
            <person name="Mondo S."/>
            <person name="Nolan M."/>
            <person name="Ohm R."/>
            <person name="Pangilinan J."/>
            <person name="Park H.-J."/>
            <person name="Ramirez L."/>
            <person name="Alfaro M."/>
            <person name="Sun H."/>
            <person name="Tritt A."/>
            <person name="Yoshinaga Y."/>
            <person name="Zwiers L.-H."/>
            <person name="Turgeon B."/>
            <person name="Goodwin S."/>
            <person name="Spatafora J."/>
            <person name="Crous P."/>
            <person name="Grigoriev I."/>
        </authorList>
    </citation>
    <scope>NUCLEOTIDE SEQUENCE</scope>
    <source>
        <strain evidence="2">CBS 279.74</strain>
    </source>
</reference>
<dbReference type="GO" id="GO:0005737">
    <property type="term" value="C:cytoplasm"/>
    <property type="evidence" value="ECO:0007669"/>
    <property type="project" value="InterPro"/>
</dbReference>
<feature type="region of interest" description="Disordered" evidence="1">
    <location>
        <begin position="945"/>
        <end position="967"/>
    </location>
</feature>
<feature type="region of interest" description="Disordered" evidence="1">
    <location>
        <begin position="549"/>
        <end position="590"/>
    </location>
</feature>
<dbReference type="EMBL" id="MU005767">
    <property type="protein sequence ID" value="KAF2711532.1"/>
    <property type="molecule type" value="Genomic_DNA"/>
</dbReference>
<evidence type="ECO:0000313" key="2">
    <source>
        <dbReference type="EMBL" id="KAF2711532.1"/>
    </source>
</evidence>
<feature type="region of interest" description="Disordered" evidence="1">
    <location>
        <begin position="477"/>
        <end position="521"/>
    </location>
</feature>
<sequence length="981" mass="108007">MDIHRDTTSSKPTLHHRRPSAHQSVSLRHDQANSPSTTSPKLNFTKQSSGESSDASHWYEKTNNNALQRTSFLDNDPPFNLRNDSSLWTPPEGIEYCPAYMYPNPSTPNPSGNPRGDTDDGGSQEFRSVIDDLTIANKKLRKRLRKYETFYDAHLQDEKLFEVRFYALSDDKKKELEDHLRKFVADLDSAAPTNTGYPQISYAPPLAPHQSTHSHTSRFAESGYASMSASGQNSIGLSQDNDRRKLSKSQYNQQQQQNIHSYLHDIPAGLLPGRNAPMTDKSKKKLVVRRLEQIFAGKSSVPGSHPQPVQQEEVAQSAAMADRREKEAIGQQSRLEGLREARIMHSHFVDDENIPFAQSEVPRLSSTPFVNNHELAGPVSPDQRPTRPLDLDPYRAQVPSDNFQYIRHLGFTPPGMISGEAPEEGHGWLYLNLLINMAQLHTINVTPDFVKDAVSEFSHQFELSPDGRKIRWRGDQHSTMANSDSSPEQLGDLPFGVSGGPNPVSSANRLKTGSGGDSGELVLECERRATKKREQDRFAYEPLFFHKDDTDDEDDYYDPDMSSSNNSTFHAPLRGDSPGLTSSPMRSSSSLNRSNYGPIIFYNKAKFCTDLSGDRRGLSSEHVPTYQDAAVQPLGASPHAQASTHLNTSISEPRGPLNNAAMEMDMKEGEKTSSGEDFQFSPESLRKDSSSSESLDIVEFEASGLGGIQPDDNFAIKVRRSQVQMAPSPTARARRHKSYGYSEKILAALKEQPLLEGEHPRKQPNVIKTEIISTSRKNLPSSALPPASYLSLNSPSDYGEDSDSGSDISSGPLGPSFEEEIGAHVPSPTLRLVNLAFPTRTSPSYAVVDPPSESTSSGDEHEDDSDDGSVDFLATARKLDPTSILAREREYDAAVADRLVEDIPAGSSAATNAGGSGFNTPEGLGGMAVIEEDVEIVDSITDVYGDSSTCRAESERPSLKRPRTDDSMAALLQRQKLSKKN</sequence>
<feature type="region of interest" description="Disordered" evidence="1">
    <location>
        <begin position="842"/>
        <end position="871"/>
    </location>
</feature>
<dbReference type="InterPro" id="IPR018554">
    <property type="entry name" value="FRQ"/>
</dbReference>
<evidence type="ECO:0000313" key="3">
    <source>
        <dbReference type="Proteomes" id="UP000799428"/>
    </source>
</evidence>
<feature type="region of interest" description="Disordered" evidence="1">
    <location>
        <begin position="99"/>
        <end position="125"/>
    </location>
</feature>
<dbReference type="Pfam" id="PF09421">
    <property type="entry name" value="FRQ"/>
    <property type="match status" value="1"/>
</dbReference>
<feature type="compositionally biased region" description="Polar residues" evidence="1">
    <location>
        <begin position="209"/>
        <end position="239"/>
    </location>
</feature>
<feature type="compositionally biased region" description="Low complexity" evidence="1">
    <location>
        <begin position="805"/>
        <end position="816"/>
    </location>
</feature>
<feature type="region of interest" description="Disordered" evidence="1">
    <location>
        <begin position="776"/>
        <end position="821"/>
    </location>
</feature>
<keyword evidence="3" id="KW-1185">Reference proteome</keyword>
<gene>
    <name evidence="2" type="ORF">K504DRAFT_489392</name>
</gene>
<feature type="region of interest" description="Disordered" evidence="1">
    <location>
        <begin position="637"/>
        <end position="693"/>
    </location>
</feature>
<evidence type="ECO:0000256" key="1">
    <source>
        <dbReference type="SAM" id="MobiDB-lite"/>
    </source>
</evidence>
<dbReference type="Proteomes" id="UP000799428">
    <property type="component" value="Unassembled WGS sequence"/>
</dbReference>
<dbReference type="OrthoDB" id="2536795at2759"/>
<feature type="compositionally biased region" description="Polar residues" evidence="1">
    <location>
        <begin position="21"/>
        <end position="57"/>
    </location>
</feature>
<dbReference type="GO" id="GO:0006355">
    <property type="term" value="P:regulation of DNA-templated transcription"/>
    <property type="evidence" value="ECO:0007669"/>
    <property type="project" value="InterPro"/>
</dbReference>
<feature type="compositionally biased region" description="Basic and acidic residues" evidence="1">
    <location>
        <begin position="952"/>
        <end position="966"/>
    </location>
</feature>
<proteinExistence type="predicted"/>
<feature type="compositionally biased region" description="Low complexity" evidence="1">
    <location>
        <begin position="577"/>
        <end position="590"/>
    </location>
</feature>
<feature type="compositionally biased region" description="Polar residues" evidence="1">
    <location>
        <begin position="640"/>
        <end position="651"/>
    </location>
</feature>
<evidence type="ECO:0008006" key="4">
    <source>
        <dbReference type="Google" id="ProtNLM"/>
    </source>
</evidence>
<dbReference type="AlphaFoldDB" id="A0A6G1KGC9"/>
<name>A0A6G1KGC9_9PLEO</name>
<feature type="compositionally biased region" description="Acidic residues" evidence="1">
    <location>
        <begin position="860"/>
        <end position="869"/>
    </location>
</feature>
<feature type="region of interest" description="Disordered" evidence="1">
    <location>
        <begin position="1"/>
        <end position="57"/>
    </location>
</feature>
<feature type="compositionally biased region" description="Basic and acidic residues" evidence="1">
    <location>
        <begin position="664"/>
        <end position="674"/>
    </location>
</feature>
<dbReference type="GO" id="GO:0005634">
    <property type="term" value="C:nucleus"/>
    <property type="evidence" value="ECO:0007669"/>
    <property type="project" value="InterPro"/>
</dbReference>
<organism evidence="2 3">
    <name type="scientific">Pleomassaria siparia CBS 279.74</name>
    <dbReference type="NCBI Taxonomy" id="1314801"/>
    <lineage>
        <taxon>Eukaryota</taxon>
        <taxon>Fungi</taxon>
        <taxon>Dikarya</taxon>
        <taxon>Ascomycota</taxon>
        <taxon>Pezizomycotina</taxon>
        <taxon>Dothideomycetes</taxon>
        <taxon>Pleosporomycetidae</taxon>
        <taxon>Pleosporales</taxon>
        <taxon>Pleomassariaceae</taxon>
        <taxon>Pleomassaria</taxon>
    </lineage>
</organism>
<dbReference type="GO" id="GO:0007623">
    <property type="term" value="P:circadian rhythm"/>
    <property type="evidence" value="ECO:0007669"/>
    <property type="project" value="InterPro"/>
</dbReference>
<accession>A0A6G1KGC9</accession>
<feature type="compositionally biased region" description="Polar residues" evidence="1">
    <location>
        <begin position="477"/>
        <end position="488"/>
    </location>
</feature>
<protein>
    <recommendedName>
        <fullName evidence="4">Frequency clock protein</fullName>
    </recommendedName>
</protein>
<feature type="region of interest" description="Disordered" evidence="1">
    <location>
        <begin position="196"/>
        <end position="256"/>
    </location>
</feature>
<feature type="compositionally biased region" description="Low complexity" evidence="1">
    <location>
        <begin position="778"/>
        <end position="797"/>
    </location>
</feature>